<dbReference type="KEGG" id="ege:EM595_2207"/>
<dbReference type="OrthoDB" id="6494117at2"/>
<protein>
    <recommendedName>
        <fullName evidence="5">Flagellar protein FliT</fullName>
    </recommendedName>
</protein>
<keyword evidence="3" id="KW-1005">Bacterial flagellum biogenesis</keyword>
<gene>
    <name evidence="6" type="ORF">EM595_2207</name>
</gene>
<evidence type="ECO:0000256" key="5">
    <source>
        <dbReference type="ARBA" id="ARBA00093797"/>
    </source>
</evidence>
<evidence type="ECO:0000256" key="3">
    <source>
        <dbReference type="ARBA" id="ARBA00022795"/>
    </source>
</evidence>
<evidence type="ECO:0000256" key="1">
    <source>
        <dbReference type="ARBA" id="ARBA00004514"/>
    </source>
</evidence>
<dbReference type="AlphaFoldDB" id="A0A0U5L141"/>
<dbReference type="SMR" id="A0A0U5L141"/>
<dbReference type="Gene3D" id="1.20.58.380">
    <property type="entry name" value="Flagellar protein flit"/>
    <property type="match status" value="1"/>
</dbReference>
<dbReference type="GeneID" id="84612823"/>
<evidence type="ECO:0000313" key="6">
    <source>
        <dbReference type="EMBL" id="CUU24441.1"/>
    </source>
</evidence>
<name>A0A0U5L141_9GAMM</name>
<evidence type="ECO:0000256" key="2">
    <source>
        <dbReference type="ARBA" id="ARBA00022490"/>
    </source>
</evidence>
<sequence length="118" mass="13188">MAIEPHLLMTYQKLLSLSQTMLHLASAGSWDALIETEVDYIGAVERLSQSTQASPISSQALTQLRPVLRNILDNEAQVRVLLQERMNELAGLVTQSNKQKSLNSTYTSMRGNILYPQD</sequence>
<dbReference type="EMBL" id="LN907827">
    <property type="protein sequence ID" value="CUU24441.1"/>
    <property type="molecule type" value="Genomic_DNA"/>
</dbReference>
<evidence type="ECO:0000313" key="7">
    <source>
        <dbReference type="Proteomes" id="UP000059419"/>
    </source>
</evidence>
<dbReference type="GO" id="GO:0044781">
    <property type="term" value="P:bacterial-type flagellum organization"/>
    <property type="evidence" value="ECO:0007669"/>
    <property type="project" value="UniProtKB-KW"/>
</dbReference>
<keyword evidence="4" id="KW-0143">Chaperone</keyword>
<proteinExistence type="predicted"/>
<dbReference type="Proteomes" id="UP000059419">
    <property type="component" value="Chromosome 1"/>
</dbReference>
<comment type="subcellular location">
    <subcellularLocation>
        <location evidence="1">Cytoplasm</location>
        <location evidence="1">Cytosol</location>
    </subcellularLocation>
</comment>
<organism evidence="6 7">
    <name type="scientific">Duffyella gerundensis</name>
    <dbReference type="NCBI Taxonomy" id="1619313"/>
    <lineage>
        <taxon>Bacteria</taxon>
        <taxon>Pseudomonadati</taxon>
        <taxon>Pseudomonadota</taxon>
        <taxon>Gammaproteobacteria</taxon>
        <taxon>Enterobacterales</taxon>
        <taxon>Erwiniaceae</taxon>
        <taxon>Duffyella</taxon>
    </lineage>
</organism>
<reference evidence="7" key="1">
    <citation type="submission" date="2015-11" db="EMBL/GenBank/DDBJ databases">
        <authorList>
            <person name="Blom J."/>
        </authorList>
    </citation>
    <scope>NUCLEOTIDE SEQUENCE [LARGE SCALE GENOMIC DNA]</scope>
</reference>
<dbReference type="RefSeq" id="WP_067431618.1">
    <property type="nucleotide sequence ID" value="NZ_CP073262.1"/>
</dbReference>
<keyword evidence="2" id="KW-0963">Cytoplasm</keyword>
<dbReference type="PATRIC" id="fig|1619313.3.peg.2291"/>
<dbReference type="Pfam" id="PF05400">
    <property type="entry name" value="FliT"/>
    <property type="match status" value="1"/>
</dbReference>
<evidence type="ECO:0000256" key="4">
    <source>
        <dbReference type="ARBA" id="ARBA00023186"/>
    </source>
</evidence>
<dbReference type="InterPro" id="IPR008622">
    <property type="entry name" value="FliT"/>
</dbReference>
<dbReference type="STRING" id="1619313.EM595_2207"/>
<dbReference type="NCBIfam" id="NF007836">
    <property type="entry name" value="PRK10548.1"/>
    <property type="match status" value="1"/>
</dbReference>
<accession>A0A0U5L141</accession>
<keyword evidence="7" id="KW-1185">Reference proteome</keyword>